<keyword evidence="2" id="KW-1185">Reference proteome</keyword>
<dbReference type="EMBL" id="JASCZI010182000">
    <property type="protein sequence ID" value="MED6186700.1"/>
    <property type="molecule type" value="Genomic_DNA"/>
</dbReference>
<comment type="caution">
    <text evidence="1">The sequence shown here is derived from an EMBL/GenBank/DDBJ whole genome shotgun (WGS) entry which is preliminary data.</text>
</comment>
<evidence type="ECO:0000313" key="2">
    <source>
        <dbReference type="Proteomes" id="UP001341840"/>
    </source>
</evidence>
<gene>
    <name evidence="1" type="ORF">PIB30_069276</name>
</gene>
<name>A0ABU6WNT1_9FABA</name>
<organism evidence="1 2">
    <name type="scientific">Stylosanthes scabra</name>
    <dbReference type="NCBI Taxonomy" id="79078"/>
    <lineage>
        <taxon>Eukaryota</taxon>
        <taxon>Viridiplantae</taxon>
        <taxon>Streptophyta</taxon>
        <taxon>Embryophyta</taxon>
        <taxon>Tracheophyta</taxon>
        <taxon>Spermatophyta</taxon>
        <taxon>Magnoliopsida</taxon>
        <taxon>eudicotyledons</taxon>
        <taxon>Gunneridae</taxon>
        <taxon>Pentapetalae</taxon>
        <taxon>rosids</taxon>
        <taxon>fabids</taxon>
        <taxon>Fabales</taxon>
        <taxon>Fabaceae</taxon>
        <taxon>Papilionoideae</taxon>
        <taxon>50 kb inversion clade</taxon>
        <taxon>dalbergioids sensu lato</taxon>
        <taxon>Dalbergieae</taxon>
        <taxon>Pterocarpus clade</taxon>
        <taxon>Stylosanthes</taxon>
    </lineage>
</organism>
<dbReference type="Proteomes" id="UP001341840">
    <property type="component" value="Unassembled WGS sequence"/>
</dbReference>
<protein>
    <submittedName>
        <fullName evidence="1">Uncharacterized protein</fullName>
    </submittedName>
</protein>
<accession>A0ABU6WNT1</accession>
<evidence type="ECO:0000313" key="1">
    <source>
        <dbReference type="EMBL" id="MED6186700.1"/>
    </source>
</evidence>
<sequence>MGHVKNRSQWDIIWYLSASGILKQMLLRQESDSTGKHPPINVFPSGHAGLWGRNNLNLMFSVLAVIPKVVPIRKLIRAPLILAPDRRIKESIQVNWVQRDGLLTAKLPLHAVHMVIPDKHEKYNWNRSSPCLNLAVLSNPNWFYISPGR</sequence>
<proteinExistence type="predicted"/>
<reference evidence="1 2" key="1">
    <citation type="journal article" date="2023" name="Plants (Basel)">
        <title>Bridging the Gap: Combining Genomics and Transcriptomics Approaches to Understand Stylosanthes scabra, an Orphan Legume from the Brazilian Caatinga.</title>
        <authorList>
            <person name="Ferreira-Neto J.R.C."/>
            <person name="da Silva M.D."/>
            <person name="Binneck E."/>
            <person name="de Melo N.F."/>
            <person name="da Silva R.H."/>
            <person name="de Melo A.L.T.M."/>
            <person name="Pandolfi V."/>
            <person name="Bustamante F.O."/>
            <person name="Brasileiro-Vidal A.C."/>
            <person name="Benko-Iseppon A.M."/>
        </authorList>
    </citation>
    <scope>NUCLEOTIDE SEQUENCE [LARGE SCALE GENOMIC DNA]</scope>
    <source>
        <tissue evidence="1">Leaves</tissue>
    </source>
</reference>